<dbReference type="GeneID" id="54331851"/>
<dbReference type="InterPro" id="IPR011009">
    <property type="entry name" value="Kinase-like_dom_sf"/>
</dbReference>
<gene>
    <name evidence="2" type="ORF">ATNIH1004_009149</name>
</gene>
<evidence type="ECO:0000259" key="1">
    <source>
        <dbReference type="PROSITE" id="PS50011"/>
    </source>
</evidence>
<dbReference type="GO" id="GO:0005524">
    <property type="term" value="F:ATP binding"/>
    <property type="evidence" value="ECO:0007669"/>
    <property type="project" value="InterPro"/>
</dbReference>
<dbReference type="Pfam" id="PF00069">
    <property type="entry name" value="Pkinase"/>
    <property type="match status" value="1"/>
</dbReference>
<organism evidence="2 3">
    <name type="scientific">Aspergillus tanneri</name>
    <dbReference type="NCBI Taxonomy" id="1220188"/>
    <lineage>
        <taxon>Eukaryota</taxon>
        <taxon>Fungi</taxon>
        <taxon>Dikarya</taxon>
        <taxon>Ascomycota</taxon>
        <taxon>Pezizomycotina</taxon>
        <taxon>Eurotiomycetes</taxon>
        <taxon>Eurotiomycetidae</taxon>
        <taxon>Eurotiales</taxon>
        <taxon>Aspergillaceae</taxon>
        <taxon>Aspergillus</taxon>
        <taxon>Aspergillus subgen. Circumdati</taxon>
    </lineage>
</organism>
<reference evidence="2 3" key="1">
    <citation type="submission" date="2019-08" db="EMBL/GenBank/DDBJ databases">
        <title>The genome sequence of a newly discovered highly antifungal drug resistant Aspergillus species, Aspergillus tanneri NIH 1004.</title>
        <authorList>
            <person name="Mounaud S."/>
            <person name="Singh I."/>
            <person name="Joardar V."/>
            <person name="Pakala S."/>
            <person name="Pakala S."/>
            <person name="Venepally P."/>
            <person name="Chung J.K."/>
            <person name="Losada L."/>
            <person name="Nierman W.C."/>
        </authorList>
    </citation>
    <scope>NUCLEOTIDE SEQUENCE [LARGE SCALE GENOMIC DNA]</scope>
    <source>
        <strain evidence="2 3">NIH1004</strain>
    </source>
</reference>
<accession>A0A5M9MDC4</accession>
<dbReference type="OrthoDB" id="4062651at2759"/>
<evidence type="ECO:0000313" key="2">
    <source>
        <dbReference type="EMBL" id="KAA8644938.1"/>
    </source>
</evidence>
<dbReference type="EMBL" id="QUQM01000006">
    <property type="protein sequence ID" value="KAA8644938.1"/>
    <property type="molecule type" value="Genomic_DNA"/>
</dbReference>
<evidence type="ECO:0000313" key="3">
    <source>
        <dbReference type="Proteomes" id="UP000324241"/>
    </source>
</evidence>
<name>A0A5M9MDC4_9EURO</name>
<dbReference type="AlphaFoldDB" id="A0A5M9MDC4"/>
<dbReference type="SUPFAM" id="SSF56112">
    <property type="entry name" value="Protein kinase-like (PK-like)"/>
    <property type="match status" value="1"/>
</dbReference>
<dbReference type="InterPro" id="IPR000719">
    <property type="entry name" value="Prot_kinase_dom"/>
</dbReference>
<dbReference type="PROSITE" id="PS50011">
    <property type="entry name" value="PROTEIN_KINASE_DOM"/>
    <property type="match status" value="1"/>
</dbReference>
<sequence>MTDCSLSPVVPYALINCHGDVQGDAEVVLKAKQTLFKVRLARQPPEEFDQSETVEGKFLKRLANRRTAEIAREDLADFLGPLCQPFFKSYARYFGDSLKSHLKNPEVFLQLVTDKGVPKVFKVNGDLPCSDIIHLSLETDPTVPCYQLSDATVIETIIDDYIFKVIVHGDIFICKMSRRNATDSFERELDLLQRLSSLEVSDHLLRVPRLGGMIGFEEGFPGILLMDIGAEYSLWDIDVGAAEAGERRKWACQIRDSVKLLHRNDIVWGDVKAENVLIDSQRNAWLIDFGGGCTEGWVSEELCETKEGDLQGLMNIDKFLGL</sequence>
<dbReference type="Gene3D" id="1.10.510.10">
    <property type="entry name" value="Transferase(Phosphotransferase) domain 1"/>
    <property type="match status" value="1"/>
</dbReference>
<proteinExistence type="predicted"/>
<dbReference type="VEuPathDB" id="FungiDB:EYZ11_009253"/>
<comment type="caution">
    <text evidence="2">The sequence shown here is derived from an EMBL/GenBank/DDBJ whole genome shotgun (WGS) entry which is preliminary data.</text>
</comment>
<protein>
    <recommendedName>
        <fullName evidence="1">Protein kinase domain-containing protein</fullName>
    </recommendedName>
</protein>
<dbReference type="RefSeq" id="XP_033424299.1">
    <property type="nucleotide sequence ID" value="XM_033573747.1"/>
</dbReference>
<feature type="domain" description="Protein kinase" evidence="1">
    <location>
        <begin position="106"/>
        <end position="322"/>
    </location>
</feature>
<dbReference type="GO" id="GO:0004672">
    <property type="term" value="F:protein kinase activity"/>
    <property type="evidence" value="ECO:0007669"/>
    <property type="project" value="InterPro"/>
</dbReference>
<dbReference type="Proteomes" id="UP000324241">
    <property type="component" value="Unassembled WGS sequence"/>
</dbReference>